<reference evidence="4" key="1">
    <citation type="submission" date="2023-07" db="EMBL/GenBank/DDBJ databases">
        <title>Bifidobacterium aquikefiriaerophilum sp. nov. and Bifidobacterium eccum sp. nov., isolated from water kefir.</title>
        <authorList>
            <person name="Breselge S."/>
            <person name="Bellassi P."/>
            <person name="Barcenilla C."/>
            <person name="Alvarez-Ordonez A."/>
            <person name="Morelli L."/>
            <person name="Cotter P.D."/>
        </authorList>
    </citation>
    <scope>NUCLEOTIDE SEQUENCE</scope>
    <source>
        <strain evidence="5">WK012_4_13</strain>
        <strain evidence="4">WK013_4_14</strain>
        <strain evidence="3">WK048_4_13</strain>
    </source>
</reference>
<dbReference type="EMBL" id="CP129682">
    <property type="protein sequence ID" value="XDS49038.1"/>
    <property type="molecule type" value="Genomic_DNA"/>
</dbReference>
<keyword evidence="2" id="KW-0812">Transmembrane</keyword>
<protein>
    <recommendedName>
        <fullName evidence="6">Pilus assembly protein</fullName>
    </recommendedName>
</protein>
<feature type="transmembrane region" description="Helical" evidence="2">
    <location>
        <begin position="207"/>
        <end position="232"/>
    </location>
</feature>
<evidence type="ECO:0000313" key="4">
    <source>
        <dbReference type="EMBL" id="XDS49038.1"/>
    </source>
</evidence>
<dbReference type="KEGG" id="bfk:QN062_07650"/>
<accession>A0AB39UJE3</accession>
<feature type="transmembrane region" description="Helical" evidence="2">
    <location>
        <begin position="6"/>
        <end position="35"/>
    </location>
</feature>
<evidence type="ECO:0000313" key="5">
    <source>
        <dbReference type="EMBL" id="XDS50262.1"/>
    </source>
</evidence>
<evidence type="ECO:0000313" key="3">
    <source>
        <dbReference type="EMBL" id="XDS46181.1"/>
    </source>
</evidence>
<dbReference type="AlphaFoldDB" id="A0AB39UJE3"/>
<keyword evidence="2" id="KW-0472">Membrane</keyword>
<dbReference type="EMBL" id="CP129683">
    <property type="protein sequence ID" value="XDS50262.1"/>
    <property type="molecule type" value="Genomic_DNA"/>
</dbReference>
<name>A0AB39UJE3_9BIFI</name>
<keyword evidence="2" id="KW-1133">Transmembrane helix</keyword>
<sequence length="280" mass="29293">MPSHSLVRAVMLIMGSFACASSLWWVCASVPGLLLNARLRSMSRVCEGSASSARPEAEGLDYAHPPRVGSRPMGTAALVASLASLMRNGSDVVAAFEELAGRRFATGNLTFHRAYALVKDSCRGDVQDGEATSAAHHLLAAYRLSARSGCEMVRCLDAVGASLSRSNHLEELRRQALSMPMATIRLLSWLPVVSMGLGELIGAKTLLFLFTTLSGAACLASGLGLYGVGLLWTHALTRGLRSSGTVATKDGHGGRSPMHGPGASDGSPPRACIFAIGVSQ</sequence>
<organism evidence="4">
    <name type="scientific">Bifidobacterium fermentum</name>
    <dbReference type="NCBI Taxonomy" id="3059035"/>
    <lineage>
        <taxon>Bacteria</taxon>
        <taxon>Bacillati</taxon>
        <taxon>Actinomycetota</taxon>
        <taxon>Actinomycetes</taxon>
        <taxon>Bifidobacteriales</taxon>
        <taxon>Bifidobacteriaceae</taxon>
        <taxon>Bifidobacterium</taxon>
    </lineage>
</organism>
<gene>
    <name evidence="5" type="ORF">QN062_07650</name>
    <name evidence="4" type="ORF">QN216_01845</name>
    <name evidence="3" type="ORF">QN217_08605</name>
</gene>
<evidence type="ECO:0000256" key="2">
    <source>
        <dbReference type="SAM" id="Phobius"/>
    </source>
</evidence>
<evidence type="ECO:0000256" key="1">
    <source>
        <dbReference type="SAM" id="MobiDB-lite"/>
    </source>
</evidence>
<proteinExistence type="predicted"/>
<feature type="transmembrane region" description="Helical" evidence="2">
    <location>
        <begin position="182"/>
        <end position="201"/>
    </location>
</feature>
<dbReference type="EMBL" id="CP129675">
    <property type="protein sequence ID" value="XDS46181.1"/>
    <property type="molecule type" value="Genomic_DNA"/>
</dbReference>
<dbReference type="RefSeq" id="WP_369341235.1">
    <property type="nucleotide sequence ID" value="NZ_CP129675.1"/>
</dbReference>
<feature type="region of interest" description="Disordered" evidence="1">
    <location>
        <begin position="246"/>
        <end position="269"/>
    </location>
</feature>
<evidence type="ECO:0008006" key="6">
    <source>
        <dbReference type="Google" id="ProtNLM"/>
    </source>
</evidence>